<dbReference type="OrthoDB" id="6151625at2759"/>
<evidence type="ECO:0000256" key="2">
    <source>
        <dbReference type="SAM" id="SignalP"/>
    </source>
</evidence>
<feature type="signal peptide" evidence="2">
    <location>
        <begin position="1"/>
        <end position="16"/>
    </location>
</feature>
<dbReference type="RefSeq" id="XP_055872976.1">
    <property type="nucleotide sequence ID" value="XM_056017001.1"/>
</dbReference>
<organism evidence="3 5">
    <name type="scientific">Biomphalaria glabrata</name>
    <name type="common">Bloodfluke planorb</name>
    <name type="synonym">Freshwater snail</name>
    <dbReference type="NCBI Taxonomy" id="6526"/>
    <lineage>
        <taxon>Eukaryota</taxon>
        <taxon>Metazoa</taxon>
        <taxon>Spiralia</taxon>
        <taxon>Lophotrochozoa</taxon>
        <taxon>Mollusca</taxon>
        <taxon>Gastropoda</taxon>
        <taxon>Heterobranchia</taxon>
        <taxon>Euthyneura</taxon>
        <taxon>Panpulmonata</taxon>
        <taxon>Hygrophila</taxon>
        <taxon>Lymnaeoidea</taxon>
        <taxon>Planorbidae</taxon>
        <taxon>Biomphalaria</taxon>
    </lineage>
</organism>
<accession>A0A9W2ZD79</accession>
<evidence type="ECO:0000313" key="3">
    <source>
        <dbReference type="Proteomes" id="UP001165740"/>
    </source>
</evidence>
<dbReference type="RefSeq" id="XP_055872977.1">
    <property type="nucleotide sequence ID" value="XM_056017002.1"/>
</dbReference>
<reference evidence="4 5" key="1">
    <citation type="submission" date="2025-04" db="UniProtKB">
        <authorList>
            <consortium name="RefSeq"/>
        </authorList>
    </citation>
    <scope>IDENTIFICATION</scope>
</reference>
<evidence type="ECO:0000313" key="4">
    <source>
        <dbReference type="RefSeq" id="XP_055872976.1"/>
    </source>
</evidence>
<dbReference type="AlphaFoldDB" id="A0A9W2ZD79"/>
<dbReference type="Proteomes" id="UP001165740">
    <property type="component" value="Chromosome 18"/>
</dbReference>
<proteinExistence type="predicted"/>
<sequence length="469" mass="49825">MAILIVLAMFVYYCQGQYVAIPSNHFTVPASAFRQGGTVSFVGSSLTDVCRKLMAFGGKEALSDGMGAAAKYFAHQKIPGAVAGGNDPQMQCLYQQATGSMMPGMVGATDPGNMFGDYFDTVIEYPMILDPCANPQCNGKVNPTVLLMQAFAPRMGMGMTGMGGMTSGFPGMGGMTSGFPGMGGMTGTSGFPTTSMGSNPMSSMYNNNPLLAMLTGMTNAKQPAVPTTPTAAPTKTQQSTGGFPPQFAQMMQMFQNPQMAQMFKQFMSSQGVPSSGPSPMMPSSTAMPVAMTPDMVQLTKLLQDPETAKLLKQLLSGQLGETTTTPTPSTTLCREPETTTSLMPPEFAKMAKLFENKEMAEVMKKFFGGMQPLETTTTTTTTTTNIPLCVHPVTGPPQDQESTSNLPPGIEKMMAIFKSPEVSQIFKKFFGGMQLPQGDNSTALFTPPTPPTVPTIQPIFLNSRNSSNV</sequence>
<feature type="region of interest" description="Disordered" evidence="1">
    <location>
        <begin position="320"/>
        <end position="340"/>
    </location>
</feature>
<feature type="chain" id="PRO_5044702599" evidence="2">
    <location>
        <begin position="17"/>
        <end position="469"/>
    </location>
</feature>
<gene>
    <name evidence="4 5" type="primary">LOC106053304</name>
</gene>
<name>A0A9W2ZD79_BIOGL</name>
<dbReference type="GeneID" id="106053304"/>
<keyword evidence="3" id="KW-1185">Reference proteome</keyword>
<keyword evidence="2" id="KW-0732">Signal</keyword>
<evidence type="ECO:0000313" key="5">
    <source>
        <dbReference type="RefSeq" id="XP_055872977.1"/>
    </source>
</evidence>
<feature type="compositionally biased region" description="Low complexity" evidence="1">
    <location>
        <begin position="320"/>
        <end position="331"/>
    </location>
</feature>
<evidence type="ECO:0000256" key="1">
    <source>
        <dbReference type="SAM" id="MobiDB-lite"/>
    </source>
</evidence>
<protein>
    <submittedName>
        <fullName evidence="4 5">Uncharacterized protein LOC106053304 isoform X1</fullName>
    </submittedName>
</protein>